<dbReference type="STRING" id="139420.A0A371CQ33"/>
<sequence length="271" mass="28100">MFASVARVALVAALAVTAFAAPDVGNPTRTAQDIAAPINPVGVVTRSLAHNPAVPLTNAQRLSRGLPPNRPRAHRRRALQARQSSTCVAQRGTIRVTLTDSATGAVVNNGYVAANANSFGEYGFTPEAAQAISVSICPESSTFDILALNGISAYPYLGAARGFASTDDNLGDNSNYAYLAGTTQSARGPAVAGPNSFSTASGLPVSYESNVWRFGADNELLPSWVNTDGSSPTQDIIYVVSAAAFAFTGDVQSFIASYGNANLAAFYFVPA</sequence>
<keyword evidence="1" id="KW-0732">Signal</keyword>
<name>A0A371CQ33_9APHY</name>
<feature type="signal peptide" evidence="1">
    <location>
        <begin position="1"/>
        <end position="20"/>
    </location>
</feature>
<evidence type="ECO:0000313" key="3">
    <source>
        <dbReference type="Proteomes" id="UP000256964"/>
    </source>
</evidence>
<reference evidence="2 3" key="1">
    <citation type="journal article" date="2018" name="Biotechnol. Biofuels">
        <title>Integrative visual omics of the white-rot fungus Polyporus brumalis exposes the biotechnological potential of its oxidative enzymes for delignifying raw plant biomass.</title>
        <authorList>
            <person name="Miyauchi S."/>
            <person name="Rancon A."/>
            <person name="Drula E."/>
            <person name="Hage H."/>
            <person name="Chaduli D."/>
            <person name="Favel A."/>
            <person name="Grisel S."/>
            <person name="Henrissat B."/>
            <person name="Herpoel-Gimbert I."/>
            <person name="Ruiz-Duenas F.J."/>
            <person name="Chevret D."/>
            <person name="Hainaut M."/>
            <person name="Lin J."/>
            <person name="Wang M."/>
            <person name="Pangilinan J."/>
            <person name="Lipzen A."/>
            <person name="Lesage-Meessen L."/>
            <person name="Navarro D."/>
            <person name="Riley R."/>
            <person name="Grigoriev I.V."/>
            <person name="Zhou S."/>
            <person name="Raouche S."/>
            <person name="Rosso M.N."/>
        </authorList>
    </citation>
    <scope>NUCLEOTIDE SEQUENCE [LARGE SCALE GENOMIC DNA]</scope>
    <source>
        <strain evidence="2 3">BRFM 1820</strain>
    </source>
</reference>
<proteinExistence type="predicted"/>
<dbReference type="AlphaFoldDB" id="A0A371CQ33"/>
<evidence type="ECO:0008006" key="4">
    <source>
        <dbReference type="Google" id="ProtNLM"/>
    </source>
</evidence>
<dbReference type="OrthoDB" id="4584900at2759"/>
<feature type="chain" id="PRO_5016910177" description="Acid protease" evidence="1">
    <location>
        <begin position="21"/>
        <end position="271"/>
    </location>
</feature>
<dbReference type="Proteomes" id="UP000256964">
    <property type="component" value="Unassembled WGS sequence"/>
</dbReference>
<organism evidence="2 3">
    <name type="scientific">Lentinus brumalis</name>
    <dbReference type="NCBI Taxonomy" id="2498619"/>
    <lineage>
        <taxon>Eukaryota</taxon>
        <taxon>Fungi</taxon>
        <taxon>Dikarya</taxon>
        <taxon>Basidiomycota</taxon>
        <taxon>Agaricomycotina</taxon>
        <taxon>Agaricomycetes</taxon>
        <taxon>Polyporales</taxon>
        <taxon>Polyporaceae</taxon>
        <taxon>Lentinus</taxon>
    </lineage>
</organism>
<gene>
    <name evidence="2" type="ORF">OH76DRAFT_104002</name>
</gene>
<accession>A0A371CQ33</accession>
<keyword evidence="3" id="KW-1185">Reference proteome</keyword>
<dbReference type="EMBL" id="KZ857485">
    <property type="protein sequence ID" value="RDX42405.1"/>
    <property type="molecule type" value="Genomic_DNA"/>
</dbReference>
<protein>
    <recommendedName>
        <fullName evidence="4">Acid protease</fullName>
    </recommendedName>
</protein>
<evidence type="ECO:0000313" key="2">
    <source>
        <dbReference type="EMBL" id="RDX42405.1"/>
    </source>
</evidence>
<evidence type="ECO:0000256" key="1">
    <source>
        <dbReference type="SAM" id="SignalP"/>
    </source>
</evidence>